<dbReference type="InterPro" id="IPR022525">
    <property type="entry name" value="GNAT_AblB"/>
</dbReference>
<reference evidence="3" key="1">
    <citation type="submission" date="2015-07" db="EMBL/GenBank/DDBJ databases">
        <title>Draft genome sequence of the purine-degrading Gottschalkia purinilyticum DSM 1384 (formerly Clostridium purinilyticum).</title>
        <authorList>
            <person name="Poehlein A."/>
            <person name="Schiel-Bengelsdorf B."/>
            <person name="Bengelsdorf F.R."/>
            <person name="Daniel R."/>
            <person name="Duerre P."/>
        </authorList>
    </citation>
    <scope>NUCLEOTIDE SEQUENCE [LARGE SCALE GENOMIC DNA]</scope>
    <source>
        <strain evidence="3">DSM 1384</strain>
    </source>
</reference>
<dbReference type="Proteomes" id="UP000037267">
    <property type="component" value="Unassembled WGS sequence"/>
</dbReference>
<dbReference type="PROSITE" id="PS51186">
    <property type="entry name" value="GNAT"/>
    <property type="match status" value="1"/>
</dbReference>
<dbReference type="CDD" id="cd04301">
    <property type="entry name" value="NAT_SF"/>
    <property type="match status" value="1"/>
</dbReference>
<dbReference type="Pfam" id="PF00583">
    <property type="entry name" value="Acetyltransf_1"/>
    <property type="match status" value="1"/>
</dbReference>
<sequence>MTDIVEKVGNSIIQHGKENNRVYIMKIDKNNTEELIKKVDKITELNEYTKVFAKVPSSVKNLFIKNGFKIEAKAEKFYLGKEDCYFMGKYFSDDRSRDKFSHTTREVLSFCKSKKRYEKLPSLNKKYKIRKARLEDIEDMAKLYKLTFKSYPFPIFNKEYIEKTMNDNVVYFGTWYDEKLISLSSIELYKNDSNAEMTDFATHPEYRGENLSLHLLNRMEKELRELDIKTAYSISRSVSYGMNSTFVRMGYEYGGTLINNTNIDGQIENMNVWYKFL</sequence>
<protein>
    <submittedName>
        <fullName evidence="2">Beta-lysine N6-acetyltransferase</fullName>
        <ecNumber evidence="2">2.3.1.-</ecNumber>
    </submittedName>
</protein>
<keyword evidence="2" id="KW-0012">Acyltransferase</keyword>
<evidence type="ECO:0000313" key="3">
    <source>
        <dbReference type="Proteomes" id="UP000037267"/>
    </source>
</evidence>
<dbReference type="STRING" id="1503.CLPU_6c00900"/>
<dbReference type="EMBL" id="LGSS01000006">
    <property type="protein sequence ID" value="KNF08604.1"/>
    <property type="molecule type" value="Genomic_DNA"/>
</dbReference>
<dbReference type="NCBIfam" id="TIGR03827">
    <property type="entry name" value="GNAT_ablB"/>
    <property type="match status" value="1"/>
</dbReference>
<dbReference type="SUPFAM" id="SSF55729">
    <property type="entry name" value="Acyl-CoA N-acyltransferases (Nat)"/>
    <property type="match status" value="1"/>
</dbReference>
<evidence type="ECO:0000259" key="1">
    <source>
        <dbReference type="PROSITE" id="PS51186"/>
    </source>
</evidence>
<dbReference type="InterPro" id="IPR016181">
    <property type="entry name" value="Acyl_CoA_acyltransferase"/>
</dbReference>
<name>A0A0L0WAR1_GOTPU</name>
<keyword evidence="2" id="KW-0808">Transferase</keyword>
<comment type="caution">
    <text evidence="2">The sequence shown here is derived from an EMBL/GenBank/DDBJ whole genome shotgun (WGS) entry which is preliminary data.</text>
</comment>
<dbReference type="AlphaFoldDB" id="A0A0L0WAR1"/>
<keyword evidence="3" id="KW-1185">Reference proteome</keyword>
<accession>A0A0L0WAR1</accession>
<dbReference type="InterPro" id="IPR000182">
    <property type="entry name" value="GNAT_dom"/>
</dbReference>
<feature type="domain" description="N-acetyltransferase" evidence="1">
    <location>
        <begin position="127"/>
        <end position="277"/>
    </location>
</feature>
<dbReference type="Gene3D" id="3.40.630.30">
    <property type="match status" value="1"/>
</dbReference>
<evidence type="ECO:0000313" key="2">
    <source>
        <dbReference type="EMBL" id="KNF08604.1"/>
    </source>
</evidence>
<proteinExistence type="predicted"/>
<dbReference type="OrthoDB" id="9790652at2"/>
<organism evidence="2 3">
    <name type="scientific">Gottschalkia purinilytica</name>
    <name type="common">Clostridium purinilyticum</name>
    <dbReference type="NCBI Taxonomy" id="1503"/>
    <lineage>
        <taxon>Bacteria</taxon>
        <taxon>Bacillati</taxon>
        <taxon>Bacillota</taxon>
        <taxon>Tissierellia</taxon>
        <taxon>Tissierellales</taxon>
        <taxon>Gottschalkiaceae</taxon>
        <taxon>Gottschalkia</taxon>
    </lineage>
</organism>
<dbReference type="RefSeq" id="WP_050355120.1">
    <property type="nucleotide sequence ID" value="NZ_LGSS01000006.1"/>
</dbReference>
<dbReference type="EC" id="2.3.1.-" evidence="2"/>
<gene>
    <name evidence="2" type="primary">ablB</name>
    <name evidence="2" type="ORF">CLPU_6c00900</name>
</gene>
<dbReference type="GO" id="GO:0008080">
    <property type="term" value="F:N-acetyltransferase activity"/>
    <property type="evidence" value="ECO:0007669"/>
    <property type="project" value="InterPro"/>
</dbReference>